<keyword evidence="1" id="KW-1133">Transmembrane helix</keyword>
<keyword evidence="1" id="KW-0472">Membrane</keyword>
<proteinExistence type="predicted"/>
<dbReference type="STRING" id="1802525.A2975_03965"/>
<dbReference type="Proteomes" id="UP000178429">
    <property type="component" value="Unassembled WGS sequence"/>
</dbReference>
<dbReference type="EMBL" id="MGHL01000006">
    <property type="protein sequence ID" value="OGM70201.1"/>
    <property type="molecule type" value="Genomic_DNA"/>
</dbReference>
<evidence type="ECO:0008006" key="4">
    <source>
        <dbReference type="Google" id="ProtNLM"/>
    </source>
</evidence>
<gene>
    <name evidence="2" type="ORF">A2975_03965</name>
</gene>
<feature type="transmembrane region" description="Helical" evidence="1">
    <location>
        <begin position="12"/>
        <end position="31"/>
    </location>
</feature>
<organism evidence="2 3">
    <name type="scientific">Candidatus Woesebacteria bacterium RIFCSPLOWO2_01_FULL_44_14</name>
    <dbReference type="NCBI Taxonomy" id="1802525"/>
    <lineage>
        <taxon>Bacteria</taxon>
        <taxon>Candidatus Woeseibacteriota</taxon>
    </lineage>
</organism>
<dbReference type="Gene3D" id="3.30.700.10">
    <property type="entry name" value="Glycoprotein, Type 4 Pilin"/>
    <property type="match status" value="1"/>
</dbReference>
<dbReference type="InterPro" id="IPR012902">
    <property type="entry name" value="N_methyl_site"/>
</dbReference>
<dbReference type="PROSITE" id="PS00409">
    <property type="entry name" value="PROKAR_NTER_METHYL"/>
    <property type="match status" value="1"/>
</dbReference>
<dbReference type="AlphaFoldDB" id="A0A1F8C1G4"/>
<dbReference type="SUPFAM" id="SSF54523">
    <property type="entry name" value="Pili subunits"/>
    <property type="match status" value="1"/>
</dbReference>
<evidence type="ECO:0000256" key="1">
    <source>
        <dbReference type="SAM" id="Phobius"/>
    </source>
</evidence>
<sequence>MRKAGFTLPELIVVIGIVLALFGIAAVNLVGVQRRSYLDTTVSKLLIDIKQQQTRAMAGDTQDGDQQGDFGIYFEANKYTFFDGFEVMLDPSVSISSVGFPGSTLVFEKITGEVVGFTAGADFVSISDSASGLSKTIRLNRFGSINVE</sequence>
<comment type="caution">
    <text evidence="2">The sequence shown here is derived from an EMBL/GenBank/DDBJ whole genome shotgun (WGS) entry which is preliminary data.</text>
</comment>
<evidence type="ECO:0000313" key="3">
    <source>
        <dbReference type="Proteomes" id="UP000178429"/>
    </source>
</evidence>
<accession>A0A1F8C1G4</accession>
<dbReference type="Pfam" id="PF07963">
    <property type="entry name" value="N_methyl"/>
    <property type="match status" value="1"/>
</dbReference>
<name>A0A1F8C1G4_9BACT</name>
<dbReference type="NCBIfam" id="TIGR02532">
    <property type="entry name" value="IV_pilin_GFxxxE"/>
    <property type="match status" value="1"/>
</dbReference>
<keyword evidence="1" id="KW-0812">Transmembrane</keyword>
<evidence type="ECO:0000313" key="2">
    <source>
        <dbReference type="EMBL" id="OGM70201.1"/>
    </source>
</evidence>
<protein>
    <recommendedName>
        <fullName evidence="4">General secretion pathway GspH domain-containing protein</fullName>
    </recommendedName>
</protein>
<dbReference type="InterPro" id="IPR045584">
    <property type="entry name" value="Pilin-like"/>
</dbReference>
<reference evidence="2 3" key="1">
    <citation type="journal article" date="2016" name="Nat. Commun.">
        <title>Thousands of microbial genomes shed light on interconnected biogeochemical processes in an aquifer system.</title>
        <authorList>
            <person name="Anantharaman K."/>
            <person name="Brown C.T."/>
            <person name="Hug L.A."/>
            <person name="Sharon I."/>
            <person name="Castelle C.J."/>
            <person name="Probst A.J."/>
            <person name="Thomas B.C."/>
            <person name="Singh A."/>
            <person name="Wilkins M.J."/>
            <person name="Karaoz U."/>
            <person name="Brodie E.L."/>
            <person name="Williams K.H."/>
            <person name="Hubbard S.S."/>
            <person name="Banfield J.F."/>
        </authorList>
    </citation>
    <scope>NUCLEOTIDE SEQUENCE [LARGE SCALE GENOMIC DNA]</scope>
</reference>